<protein>
    <submittedName>
        <fullName evidence="2">Uncharacterized protein</fullName>
    </submittedName>
</protein>
<evidence type="ECO:0000256" key="1">
    <source>
        <dbReference type="SAM" id="MobiDB-lite"/>
    </source>
</evidence>
<gene>
    <name evidence="2" type="ORF">SORBI_3006G004000</name>
</gene>
<name>A0A1B6PJB0_SORBI</name>
<dbReference type="AlphaFoldDB" id="A0A1B6PJB0"/>
<feature type="region of interest" description="Disordered" evidence="1">
    <location>
        <begin position="1"/>
        <end position="56"/>
    </location>
</feature>
<dbReference type="Proteomes" id="UP000000768">
    <property type="component" value="Chromosome 6"/>
</dbReference>
<dbReference type="EMBL" id="CM000765">
    <property type="protein sequence ID" value="KXG25761.1"/>
    <property type="molecule type" value="Genomic_DNA"/>
</dbReference>
<feature type="compositionally biased region" description="Low complexity" evidence="1">
    <location>
        <begin position="35"/>
        <end position="54"/>
    </location>
</feature>
<accession>A0A1B6PJB0</accession>
<reference evidence="3" key="2">
    <citation type="journal article" date="2018" name="Plant J.">
        <title>The Sorghum bicolor reference genome: improved assembly, gene annotations, a transcriptome atlas, and signatures of genome organization.</title>
        <authorList>
            <person name="McCormick R.F."/>
            <person name="Truong S.K."/>
            <person name="Sreedasyam A."/>
            <person name="Jenkins J."/>
            <person name="Shu S."/>
            <person name="Sims D."/>
            <person name="Kennedy M."/>
            <person name="Amirebrahimi M."/>
            <person name="Weers B.D."/>
            <person name="McKinley B."/>
            <person name="Mattison A."/>
            <person name="Morishige D.T."/>
            <person name="Grimwood J."/>
            <person name="Schmutz J."/>
            <person name="Mullet J.E."/>
        </authorList>
    </citation>
    <scope>NUCLEOTIDE SEQUENCE [LARGE SCALE GENOMIC DNA]</scope>
    <source>
        <strain evidence="3">cv. BTx623</strain>
    </source>
</reference>
<dbReference type="Gramene" id="KXG25761">
    <property type="protein sequence ID" value="KXG25761"/>
    <property type="gene ID" value="SORBI_3006G004000"/>
</dbReference>
<keyword evidence="3" id="KW-1185">Reference proteome</keyword>
<proteinExistence type="predicted"/>
<reference evidence="2 3" key="1">
    <citation type="journal article" date="2009" name="Nature">
        <title>The Sorghum bicolor genome and the diversification of grasses.</title>
        <authorList>
            <person name="Paterson A.H."/>
            <person name="Bowers J.E."/>
            <person name="Bruggmann R."/>
            <person name="Dubchak I."/>
            <person name="Grimwood J."/>
            <person name="Gundlach H."/>
            <person name="Haberer G."/>
            <person name="Hellsten U."/>
            <person name="Mitros T."/>
            <person name="Poliakov A."/>
            <person name="Schmutz J."/>
            <person name="Spannagl M."/>
            <person name="Tang H."/>
            <person name="Wang X."/>
            <person name="Wicker T."/>
            <person name="Bharti A.K."/>
            <person name="Chapman J."/>
            <person name="Feltus F.A."/>
            <person name="Gowik U."/>
            <person name="Grigoriev I.V."/>
            <person name="Lyons E."/>
            <person name="Maher C.A."/>
            <person name="Martis M."/>
            <person name="Narechania A."/>
            <person name="Otillar R.P."/>
            <person name="Penning B.W."/>
            <person name="Salamov A.A."/>
            <person name="Wang Y."/>
            <person name="Zhang L."/>
            <person name="Carpita N.C."/>
            <person name="Freeling M."/>
            <person name="Gingle A.R."/>
            <person name="Hash C.T."/>
            <person name="Keller B."/>
            <person name="Klein P."/>
            <person name="Kresovich S."/>
            <person name="McCann M.C."/>
            <person name="Ming R."/>
            <person name="Peterson D.G."/>
            <person name="Mehboob-ur-Rahman"/>
            <person name="Ware D."/>
            <person name="Westhoff P."/>
            <person name="Mayer K.F."/>
            <person name="Messing J."/>
            <person name="Rokhsar D.S."/>
        </authorList>
    </citation>
    <scope>NUCLEOTIDE SEQUENCE [LARGE SCALE GENOMIC DNA]</scope>
    <source>
        <strain evidence="3">cv. BTx623</strain>
    </source>
</reference>
<feature type="compositionally biased region" description="Basic and acidic residues" evidence="1">
    <location>
        <begin position="17"/>
        <end position="27"/>
    </location>
</feature>
<dbReference type="InParanoid" id="A0A1B6PJB0"/>
<organism evidence="2 3">
    <name type="scientific">Sorghum bicolor</name>
    <name type="common">Sorghum</name>
    <name type="synonym">Sorghum vulgare</name>
    <dbReference type="NCBI Taxonomy" id="4558"/>
    <lineage>
        <taxon>Eukaryota</taxon>
        <taxon>Viridiplantae</taxon>
        <taxon>Streptophyta</taxon>
        <taxon>Embryophyta</taxon>
        <taxon>Tracheophyta</taxon>
        <taxon>Spermatophyta</taxon>
        <taxon>Magnoliopsida</taxon>
        <taxon>Liliopsida</taxon>
        <taxon>Poales</taxon>
        <taxon>Poaceae</taxon>
        <taxon>PACMAD clade</taxon>
        <taxon>Panicoideae</taxon>
        <taxon>Andropogonodae</taxon>
        <taxon>Andropogoneae</taxon>
        <taxon>Sorghinae</taxon>
        <taxon>Sorghum</taxon>
    </lineage>
</organism>
<evidence type="ECO:0000313" key="3">
    <source>
        <dbReference type="Proteomes" id="UP000000768"/>
    </source>
</evidence>
<sequence>MARLRRGGSTATSGGAGRDDTAARRQGSEIVGFVSSPRRTSSTTSRPEAATSSRELADNEVLHYTIPSVPVYHHRASVINCRHRPSPRSPCLYYYDY</sequence>
<evidence type="ECO:0000313" key="2">
    <source>
        <dbReference type="EMBL" id="KXG25761.1"/>
    </source>
</evidence>